<dbReference type="AlphaFoldDB" id="A0A914QA63"/>
<dbReference type="Proteomes" id="UP000887578">
    <property type="component" value="Unplaced"/>
</dbReference>
<organism evidence="1 2">
    <name type="scientific">Panagrolaimus davidi</name>
    <dbReference type="NCBI Taxonomy" id="227884"/>
    <lineage>
        <taxon>Eukaryota</taxon>
        <taxon>Metazoa</taxon>
        <taxon>Ecdysozoa</taxon>
        <taxon>Nematoda</taxon>
        <taxon>Chromadorea</taxon>
        <taxon>Rhabditida</taxon>
        <taxon>Tylenchina</taxon>
        <taxon>Panagrolaimomorpha</taxon>
        <taxon>Panagrolaimoidea</taxon>
        <taxon>Panagrolaimidae</taxon>
        <taxon>Panagrolaimus</taxon>
    </lineage>
</organism>
<evidence type="ECO:0000313" key="1">
    <source>
        <dbReference type="Proteomes" id="UP000887578"/>
    </source>
</evidence>
<protein>
    <submittedName>
        <fullName evidence="2">Uncharacterized protein</fullName>
    </submittedName>
</protein>
<name>A0A914QA63_9BILA</name>
<dbReference type="WBParaSite" id="PDA_v2.g28056.t1">
    <property type="protein sequence ID" value="PDA_v2.g28056.t1"/>
    <property type="gene ID" value="PDA_v2.g28056"/>
</dbReference>
<accession>A0A914QA63</accession>
<proteinExistence type="predicted"/>
<evidence type="ECO:0000313" key="2">
    <source>
        <dbReference type="WBParaSite" id="PDA_v2.g28056.t1"/>
    </source>
</evidence>
<keyword evidence="1" id="KW-1185">Reference proteome</keyword>
<reference evidence="2" key="1">
    <citation type="submission" date="2022-11" db="UniProtKB">
        <authorList>
            <consortium name="WormBaseParasite"/>
        </authorList>
    </citation>
    <scope>IDENTIFICATION</scope>
</reference>
<sequence length="112" mass="13318">MKRELTHEKQRNALLLRKQTEIQADSAAITLSFQIECDRLKEELYNEKQKNDSKDSQILYLKKRLMEEKAKSRNRANRFSKVNKNSVKLLQRQLCALNVSGNNKIYQVRFNF</sequence>